<comment type="function">
    <text evidence="7">Mechanosensitive channel that participates in the regulation of osmotic pressure changes within the cell, opening in response to stretch forces in the membrane lipid bilayer, without the need for other proteins. Contributes to normal resistance to hypoosmotic shock. Forms an ion channel of 1.0 nanosiemens conductance with a slight preference for anions.</text>
</comment>
<evidence type="ECO:0000256" key="5">
    <source>
        <dbReference type="ARBA" id="ARBA00022989"/>
    </source>
</evidence>
<keyword evidence="7" id="KW-0407">Ion channel</keyword>
<dbReference type="InterPro" id="IPR011014">
    <property type="entry name" value="MscS_channel_TM-2"/>
</dbReference>
<comment type="subcellular location">
    <subcellularLocation>
        <location evidence="7">Cell inner membrane</location>
        <topology evidence="7">Multi-pass membrane protein</topology>
    </subcellularLocation>
    <subcellularLocation>
        <location evidence="1">Cell membrane</location>
        <topology evidence="1">Multi-pass membrane protein</topology>
    </subcellularLocation>
</comment>
<dbReference type="SUPFAM" id="SSF82861">
    <property type="entry name" value="Mechanosensitive channel protein MscS (YggB), transmembrane region"/>
    <property type="match status" value="1"/>
</dbReference>
<comment type="subunit">
    <text evidence="7">Homoheptamer.</text>
</comment>
<dbReference type="AlphaFoldDB" id="A0A255YZU2"/>
<name>A0A255YZU2_9SPHN</name>
<feature type="transmembrane region" description="Helical" evidence="7">
    <location>
        <begin position="174"/>
        <end position="202"/>
    </location>
</feature>
<feature type="transmembrane region" description="Helical" evidence="7">
    <location>
        <begin position="30"/>
        <end position="51"/>
    </location>
</feature>
<keyword evidence="3" id="KW-1003">Cell membrane</keyword>
<dbReference type="RefSeq" id="WP_094472569.1">
    <property type="nucleotide sequence ID" value="NZ_NOXT01000067.1"/>
</dbReference>
<keyword evidence="5 7" id="KW-1133">Transmembrane helix</keyword>
<evidence type="ECO:0000256" key="7">
    <source>
        <dbReference type="RuleBase" id="RU369025"/>
    </source>
</evidence>
<dbReference type="GO" id="GO:0008381">
    <property type="term" value="F:mechanosensitive monoatomic ion channel activity"/>
    <property type="evidence" value="ECO:0007669"/>
    <property type="project" value="InterPro"/>
</dbReference>
<keyword evidence="11" id="KW-1185">Reference proteome</keyword>
<reference evidence="10 11" key="1">
    <citation type="submission" date="2017-07" db="EMBL/GenBank/DDBJ databases">
        <title>Sandarakinorhabdus cyanobacteriorum sp. nov., a novel bacterium isolated from cyanobacterial aggregates in a eutrophic lake.</title>
        <authorList>
            <person name="Cai H."/>
        </authorList>
    </citation>
    <scope>NUCLEOTIDE SEQUENCE [LARGE SCALE GENOMIC DNA]</scope>
    <source>
        <strain evidence="10 11">TH057</strain>
    </source>
</reference>
<feature type="domain" description="Mechanosensitive ion channel transmembrane helices 2/3" evidence="9">
    <location>
        <begin position="148"/>
        <end position="188"/>
    </location>
</feature>
<dbReference type="Pfam" id="PF21088">
    <property type="entry name" value="MS_channel_1st"/>
    <property type="match status" value="1"/>
</dbReference>
<proteinExistence type="inferred from homology"/>
<keyword evidence="7" id="KW-0813">Transport</keyword>
<dbReference type="InterPro" id="IPR045275">
    <property type="entry name" value="MscS_archaea/bacteria_type"/>
</dbReference>
<evidence type="ECO:0000259" key="9">
    <source>
        <dbReference type="Pfam" id="PF21088"/>
    </source>
</evidence>
<dbReference type="Gene3D" id="2.30.30.60">
    <property type="match status" value="1"/>
</dbReference>
<keyword evidence="7" id="KW-0406">Ion transport</keyword>
<keyword evidence="6 7" id="KW-0472">Membrane</keyword>
<evidence type="ECO:0000256" key="1">
    <source>
        <dbReference type="ARBA" id="ARBA00004651"/>
    </source>
</evidence>
<feature type="transmembrane region" description="Helical" evidence="7">
    <location>
        <begin position="72"/>
        <end position="91"/>
    </location>
</feature>
<evidence type="ECO:0000256" key="4">
    <source>
        <dbReference type="ARBA" id="ARBA00022692"/>
    </source>
</evidence>
<evidence type="ECO:0000256" key="2">
    <source>
        <dbReference type="ARBA" id="ARBA00008017"/>
    </source>
</evidence>
<keyword evidence="4 7" id="KW-0812">Transmembrane</keyword>
<dbReference type="InterPro" id="IPR049142">
    <property type="entry name" value="MS_channel_1st"/>
</dbReference>
<feature type="domain" description="Mechanosensitive ion channel MscS" evidence="8">
    <location>
        <begin position="190"/>
        <end position="256"/>
    </location>
</feature>
<protein>
    <recommendedName>
        <fullName evidence="7">Small-conductance mechanosensitive channel</fullName>
    </recommendedName>
</protein>
<dbReference type="Pfam" id="PF00924">
    <property type="entry name" value="MS_channel_2nd"/>
    <property type="match status" value="1"/>
</dbReference>
<accession>A0A255YZU2</accession>
<comment type="caution">
    <text evidence="10">The sequence shown here is derived from an EMBL/GenBank/DDBJ whole genome shotgun (WGS) entry which is preliminary data.</text>
</comment>
<dbReference type="InterPro" id="IPR023408">
    <property type="entry name" value="MscS_beta-dom_sf"/>
</dbReference>
<dbReference type="InterPro" id="IPR006685">
    <property type="entry name" value="MscS_channel_2nd"/>
</dbReference>
<gene>
    <name evidence="10" type="ORF">CHU93_02230</name>
</gene>
<organism evidence="10 11">
    <name type="scientific">Sandarakinorhabdus cyanobacteriorum</name>
    <dbReference type="NCBI Taxonomy" id="1981098"/>
    <lineage>
        <taxon>Bacteria</taxon>
        <taxon>Pseudomonadati</taxon>
        <taxon>Pseudomonadota</taxon>
        <taxon>Alphaproteobacteria</taxon>
        <taxon>Sphingomonadales</taxon>
        <taxon>Sphingosinicellaceae</taxon>
        <taxon>Sandarakinorhabdus</taxon>
    </lineage>
</organism>
<evidence type="ECO:0000256" key="3">
    <source>
        <dbReference type="ARBA" id="ARBA00022475"/>
    </source>
</evidence>
<dbReference type="Proteomes" id="UP000216991">
    <property type="component" value="Unassembled WGS sequence"/>
</dbReference>
<dbReference type="SUPFAM" id="SSF82689">
    <property type="entry name" value="Mechanosensitive channel protein MscS (YggB), C-terminal domain"/>
    <property type="match status" value="1"/>
</dbReference>
<dbReference type="SUPFAM" id="SSF50182">
    <property type="entry name" value="Sm-like ribonucleoproteins"/>
    <property type="match status" value="1"/>
</dbReference>
<keyword evidence="7" id="KW-0997">Cell inner membrane</keyword>
<dbReference type="PANTHER" id="PTHR30221:SF1">
    <property type="entry name" value="SMALL-CONDUCTANCE MECHANOSENSITIVE CHANNEL"/>
    <property type="match status" value="1"/>
</dbReference>
<evidence type="ECO:0000313" key="11">
    <source>
        <dbReference type="Proteomes" id="UP000216991"/>
    </source>
</evidence>
<dbReference type="EMBL" id="NOXT01000067">
    <property type="protein sequence ID" value="OYQ34689.1"/>
    <property type="molecule type" value="Genomic_DNA"/>
</dbReference>
<dbReference type="Gene3D" id="1.10.287.1260">
    <property type="match status" value="1"/>
</dbReference>
<dbReference type="InterPro" id="IPR010920">
    <property type="entry name" value="LSM_dom_sf"/>
</dbReference>
<evidence type="ECO:0000313" key="10">
    <source>
        <dbReference type="EMBL" id="OYQ34689.1"/>
    </source>
</evidence>
<dbReference type="InterPro" id="IPR011066">
    <property type="entry name" value="MscS_channel_C_sf"/>
</dbReference>
<dbReference type="GO" id="GO:0005886">
    <property type="term" value="C:plasma membrane"/>
    <property type="evidence" value="ECO:0007669"/>
    <property type="project" value="UniProtKB-SubCell"/>
</dbReference>
<comment type="similarity">
    <text evidence="2 7">Belongs to the MscS (TC 1.A.23) family.</text>
</comment>
<dbReference type="OrthoDB" id="9809206at2"/>
<evidence type="ECO:0000259" key="8">
    <source>
        <dbReference type="Pfam" id="PF00924"/>
    </source>
</evidence>
<dbReference type="PANTHER" id="PTHR30221">
    <property type="entry name" value="SMALL-CONDUCTANCE MECHANOSENSITIVE CHANNEL"/>
    <property type="match status" value="1"/>
</dbReference>
<sequence>MADPLGRAGARIEATLGGSWRWITQDSGEALFGAGIAAAIFIGLEGLLLLARRLLPVGADGWRGIARGLVDRTLTIFLIAVALDGATHAVAPPGPLLRLVDNLFTIAVAVQGALWLRELVLGLVRRRADASPDDARALGSAMGVITVLVNVVVWLLAAILILDNLGVNVTALVAGLGVGGIAIGLAAQGIFSDLFAALAILFDRPFRVGDVISYGTSTGTVEHIGLKTTRIRALSGEQLVMANTKLLEQQVANLRRIEERRVVLNFGIIYQTPPAVLEALPGELQRLVEQVADTRFDRAVFTGFGASSLDFELVFFVTVPDLAVMLAARQAVGFAIVRRFAELGVDFAYPTQTSFTAAPDGRLVDPTQISERRPG</sequence>
<evidence type="ECO:0000256" key="6">
    <source>
        <dbReference type="ARBA" id="ARBA00023136"/>
    </source>
</evidence>
<feature type="transmembrane region" description="Helical" evidence="7">
    <location>
        <begin position="136"/>
        <end position="162"/>
    </location>
</feature>
<dbReference type="Gene3D" id="3.30.70.100">
    <property type="match status" value="1"/>
</dbReference>